<organism evidence="1 2">
    <name type="scientific">Flavobacterium pectinovorum</name>
    <dbReference type="NCBI Taxonomy" id="29533"/>
    <lineage>
        <taxon>Bacteria</taxon>
        <taxon>Pseudomonadati</taxon>
        <taxon>Bacteroidota</taxon>
        <taxon>Flavobacteriia</taxon>
        <taxon>Flavobacteriales</taxon>
        <taxon>Flavobacteriaceae</taxon>
        <taxon>Flavobacterium</taxon>
    </lineage>
</organism>
<evidence type="ECO:0000313" key="2">
    <source>
        <dbReference type="Proteomes" id="UP000319700"/>
    </source>
</evidence>
<dbReference type="Proteomes" id="UP000319700">
    <property type="component" value="Unassembled WGS sequence"/>
</dbReference>
<dbReference type="AlphaFoldDB" id="A0A502ECW6"/>
<keyword evidence="2" id="KW-1185">Reference proteome</keyword>
<reference evidence="1 2" key="1">
    <citation type="journal article" date="2019" name="Environ. Microbiol.">
        <title>Species interactions and distinct microbial communities in high Arctic permafrost affected cryosols are associated with the CH4 and CO2 gas fluxes.</title>
        <authorList>
            <person name="Altshuler I."/>
            <person name="Hamel J."/>
            <person name="Turney S."/>
            <person name="Magnuson E."/>
            <person name="Levesque R."/>
            <person name="Greer C."/>
            <person name="Whyte L.G."/>
        </authorList>
    </citation>
    <scope>NUCLEOTIDE SEQUENCE [LARGE SCALE GENOMIC DNA]</scope>
    <source>
        <strain evidence="1 2">42</strain>
    </source>
</reference>
<accession>A0A502ECW6</accession>
<comment type="caution">
    <text evidence="1">The sequence shown here is derived from an EMBL/GenBank/DDBJ whole genome shotgun (WGS) entry which is preliminary data.</text>
</comment>
<gene>
    <name evidence="1" type="ORF">EAH81_21100</name>
</gene>
<name>A0A502ECW6_9FLAO</name>
<evidence type="ECO:0000313" key="1">
    <source>
        <dbReference type="EMBL" id="TPG35508.1"/>
    </source>
</evidence>
<proteinExistence type="predicted"/>
<protein>
    <submittedName>
        <fullName evidence="1">Uncharacterized protein</fullName>
    </submittedName>
</protein>
<sequence length="96" mass="11308">MCKLVHVVLNKFRIYARNLWGYKLGVNFTAKHAKVNFILRIENTKFAKLDRYKALRALYFLNKLLDEILACFAVKLFTIQNILCFLADFCVDPEFV</sequence>
<dbReference type="EMBL" id="RCZH01000016">
    <property type="protein sequence ID" value="TPG35508.1"/>
    <property type="molecule type" value="Genomic_DNA"/>
</dbReference>